<dbReference type="PIRSF" id="PIRSF016184">
    <property type="entry name" value="PhzC_PhzF"/>
    <property type="match status" value="1"/>
</dbReference>
<keyword evidence="4" id="KW-1185">Reference proteome</keyword>
<dbReference type="VEuPathDB" id="FungiDB:AeMF1_000123"/>
<name>A0A6G0WJ30_9STRA</name>
<evidence type="ECO:0008006" key="5">
    <source>
        <dbReference type="Google" id="ProtNLM"/>
    </source>
</evidence>
<comment type="caution">
    <text evidence="3">The sequence shown here is derived from an EMBL/GenBank/DDBJ whole genome shotgun (WGS) entry which is preliminary data.</text>
</comment>
<evidence type="ECO:0000256" key="2">
    <source>
        <dbReference type="PIRSR" id="PIRSR016184-1"/>
    </source>
</evidence>
<keyword evidence="1" id="KW-0413">Isomerase</keyword>
<dbReference type="PANTHER" id="PTHR13774:SF39">
    <property type="entry name" value="BIOSYNTHESIS PROTEIN, PUTATIVE-RELATED"/>
    <property type="match status" value="1"/>
</dbReference>
<dbReference type="GO" id="GO:0005737">
    <property type="term" value="C:cytoplasm"/>
    <property type="evidence" value="ECO:0007669"/>
    <property type="project" value="TreeGrafter"/>
</dbReference>
<dbReference type="Gene3D" id="3.10.310.10">
    <property type="entry name" value="Diaminopimelate Epimerase, Chain A, domain 1"/>
    <property type="match status" value="2"/>
</dbReference>
<evidence type="ECO:0000256" key="1">
    <source>
        <dbReference type="ARBA" id="ARBA00023235"/>
    </source>
</evidence>
<sequence length="294" mass="31642">MAARFTVHHYDSLLATRGAPGGNKAGIVHLDGGFPSDQVMQTVAKIVGFSETAFFTKDDKKVHIQFFTPEGEVDLCGHATVAAFSALERDSTFEMHTKKSILTVATDSTGRVTMDQDLPSFEEPKPNVIPSVLEALGLTIDDVCFDEIPLTIVSTGLPDLFVAVKSREVLNQILRPDVEKIAAISKRLTTIGFHVFTLDVDEGFTAECRNFAPLYGIDEEAATGTSSGALGSLLCHVAKDFTTFTRHMVFLQGSAMQLPSRIESTVSIENGSIVRVSIAGIAEPCGSQEVEVTS</sequence>
<reference evidence="3 4" key="1">
    <citation type="submission" date="2019-07" db="EMBL/GenBank/DDBJ databases">
        <title>Genomics analysis of Aphanomyces spp. identifies a new class of oomycete effector associated with host adaptation.</title>
        <authorList>
            <person name="Gaulin E."/>
        </authorList>
    </citation>
    <scope>NUCLEOTIDE SEQUENCE [LARGE SCALE GENOMIC DNA]</scope>
    <source>
        <strain evidence="3 4">ATCC 201684</strain>
    </source>
</reference>
<gene>
    <name evidence="3" type="ORF">Ae201684_014738</name>
</gene>
<dbReference type="AlphaFoldDB" id="A0A6G0WJ30"/>
<feature type="active site" evidence="2">
    <location>
        <position position="51"/>
    </location>
</feature>
<dbReference type="EMBL" id="VJMJ01000200">
    <property type="protein sequence ID" value="KAF0727209.1"/>
    <property type="molecule type" value="Genomic_DNA"/>
</dbReference>
<organism evidence="3 4">
    <name type="scientific">Aphanomyces euteiches</name>
    <dbReference type="NCBI Taxonomy" id="100861"/>
    <lineage>
        <taxon>Eukaryota</taxon>
        <taxon>Sar</taxon>
        <taxon>Stramenopiles</taxon>
        <taxon>Oomycota</taxon>
        <taxon>Saprolegniomycetes</taxon>
        <taxon>Saprolegniales</taxon>
        <taxon>Verrucalvaceae</taxon>
        <taxon>Aphanomyces</taxon>
    </lineage>
</organism>
<evidence type="ECO:0000313" key="3">
    <source>
        <dbReference type="EMBL" id="KAF0727209.1"/>
    </source>
</evidence>
<proteinExistence type="predicted"/>
<evidence type="ECO:0000313" key="4">
    <source>
        <dbReference type="Proteomes" id="UP000481153"/>
    </source>
</evidence>
<dbReference type="SUPFAM" id="SSF54506">
    <property type="entry name" value="Diaminopimelate epimerase-like"/>
    <property type="match status" value="1"/>
</dbReference>
<dbReference type="InterPro" id="IPR003719">
    <property type="entry name" value="Phenazine_PhzF-like"/>
</dbReference>
<dbReference type="Proteomes" id="UP000481153">
    <property type="component" value="Unassembled WGS sequence"/>
</dbReference>
<dbReference type="GO" id="GO:0016853">
    <property type="term" value="F:isomerase activity"/>
    <property type="evidence" value="ECO:0007669"/>
    <property type="project" value="UniProtKB-KW"/>
</dbReference>
<accession>A0A6G0WJ30</accession>
<dbReference type="Pfam" id="PF02567">
    <property type="entry name" value="PhzC-PhzF"/>
    <property type="match status" value="1"/>
</dbReference>
<dbReference type="PANTHER" id="PTHR13774">
    <property type="entry name" value="PHENAZINE BIOSYNTHESIS PROTEIN"/>
    <property type="match status" value="1"/>
</dbReference>
<protein>
    <recommendedName>
        <fullName evidence="5">Phenazine biosynthesis protein PhzF</fullName>
    </recommendedName>
</protein>
<dbReference type="NCBIfam" id="TIGR00654">
    <property type="entry name" value="PhzF_family"/>
    <property type="match status" value="1"/>
</dbReference>